<sequence length="103" mass="10947">MSGGFTIVTYVNPLPMGQTPPGGGGTGNTSTLPILKFLKGHPKALGTVQIMIGVVTLLFGIVLAVGWYTPVSVISGIVYWGSPITSPRVIEYSQTVYIFYVQK</sequence>
<organism evidence="1 2">
    <name type="scientific">Pangasius djambal</name>
    <dbReference type="NCBI Taxonomy" id="1691987"/>
    <lineage>
        <taxon>Eukaryota</taxon>
        <taxon>Metazoa</taxon>
        <taxon>Chordata</taxon>
        <taxon>Craniata</taxon>
        <taxon>Vertebrata</taxon>
        <taxon>Euteleostomi</taxon>
        <taxon>Actinopterygii</taxon>
        <taxon>Neopterygii</taxon>
        <taxon>Teleostei</taxon>
        <taxon>Ostariophysi</taxon>
        <taxon>Siluriformes</taxon>
        <taxon>Pangasiidae</taxon>
        <taxon>Pangasius</taxon>
    </lineage>
</organism>
<dbReference type="EMBL" id="CM040976">
    <property type="protein sequence ID" value="MCJ8729996.1"/>
    <property type="molecule type" value="Genomic_DNA"/>
</dbReference>
<protein>
    <submittedName>
        <fullName evidence="1">Uncharacterized protein</fullName>
    </submittedName>
</protein>
<keyword evidence="2" id="KW-1185">Reference proteome</keyword>
<reference evidence="1" key="1">
    <citation type="submission" date="2020-02" db="EMBL/GenBank/DDBJ databases">
        <title>Genome sequencing of the panga catfish, Pangasius djambal.</title>
        <authorList>
            <person name="Wen M."/>
            <person name="Zahm M."/>
            <person name="Roques C."/>
            <person name="Cabau C."/>
            <person name="Klopp C."/>
            <person name="Donnadieu C."/>
            <person name="Jouanno E."/>
            <person name="Avarre J.-C."/>
            <person name="Campet M."/>
            <person name="Ha T."/>
            <person name="Dugue R."/>
            <person name="Lampietro C."/>
            <person name="Louis A."/>
            <person name="Herpin A."/>
            <person name="Echchiki A."/>
            <person name="Berthelot C."/>
            <person name="Parey E."/>
            <person name="Roest-Crollius H."/>
            <person name="Braasch I."/>
            <person name="Postlethwait J.H."/>
            <person name="Bobe J."/>
            <person name="Montfort J."/>
            <person name="Bouchez O."/>
            <person name="Begum T."/>
            <person name="Schartl M."/>
            <person name="Gustiano R."/>
            <person name="Guiguen Y."/>
        </authorList>
    </citation>
    <scope>NUCLEOTIDE SEQUENCE</scope>
    <source>
        <strain evidence="1">Pdj_M5554</strain>
    </source>
</reference>
<name>A0ACC5Y2U1_9TELE</name>
<accession>A0ACC5Y2U1</accession>
<evidence type="ECO:0000313" key="1">
    <source>
        <dbReference type="EMBL" id="MCJ8729996.1"/>
    </source>
</evidence>
<comment type="caution">
    <text evidence="1">The sequence shown here is derived from an EMBL/GenBank/DDBJ whole genome shotgun (WGS) entry which is preliminary data.</text>
</comment>
<proteinExistence type="predicted"/>
<evidence type="ECO:0000313" key="2">
    <source>
        <dbReference type="Proteomes" id="UP000830395"/>
    </source>
</evidence>
<dbReference type="Proteomes" id="UP000830395">
    <property type="component" value="Chromosome 2"/>
</dbReference>
<gene>
    <name evidence="1" type="ORF">PDJAM_G00114140</name>
</gene>